<dbReference type="InterPro" id="IPR012337">
    <property type="entry name" value="RNaseH-like_sf"/>
</dbReference>
<dbReference type="GO" id="GO:0004523">
    <property type="term" value="F:RNA-DNA hybrid ribonuclease activity"/>
    <property type="evidence" value="ECO:0007669"/>
    <property type="project" value="InterPro"/>
</dbReference>
<dbReference type="AlphaFoldDB" id="A0A392MG33"/>
<dbReference type="EMBL" id="LXQA010009551">
    <property type="protein sequence ID" value="MCH85999.1"/>
    <property type="molecule type" value="Genomic_DNA"/>
</dbReference>
<protein>
    <submittedName>
        <fullName evidence="2">Histone H2A</fullName>
    </submittedName>
</protein>
<evidence type="ECO:0000313" key="3">
    <source>
        <dbReference type="Proteomes" id="UP000265520"/>
    </source>
</evidence>
<dbReference type="SUPFAM" id="SSF53098">
    <property type="entry name" value="Ribonuclease H-like"/>
    <property type="match status" value="1"/>
</dbReference>
<dbReference type="InterPro" id="IPR053151">
    <property type="entry name" value="RNase_H-like"/>
</dbReference>
<dbReference type="InterPro" id="IPR036397">
    <property type="entry name" value="RNaseH_sf"/>
</dbReference>
<gene>
    <name evidence="2" type="ORF">A2U01_0006853</name>
</gene>
<dbReference type="Proteomes" id="UP000265520">
    <property type="component" value="Unassembled WGS sequence"/>
</dbReference>
<sequence length="108" mass="11679">MEVFFNTDGVSKGGINTNCGGSNEDCGFSRGLGICSVYVAELWDVLKGLNLTRMRGFRKMELHIDSVVVVSSISNKKEDHSHAFREANGCVDALANMANGSGILFDFV</sequence>
<evidence type="ECO:0000313" key="2">
    <source>
        <dbReference type="EMBL" id="MCH85999.1"/>
    </source>
</evidence>
<organism evidence="2 3">
    <name type="scientific">Trifolium medium</name>
    <dbReference type="NCBI Taxonomy" id="97028"/>
    <lineage>
        <taxon>Eukaryota</taxon>
        <taxon>Viridiplantae</taxon>
        <taxon>Streptophyta</taxon>
        <taxon>Embryophyta</taxon>
        <taxon>Tracheophyta</taxon>
        <taxon>Spermatophyta</taxon>
        <taxon>Magnoliopsida</taxon>
        <taxon>eudicotyledons</taxon>
        <taxon>Gunneridae</taxon>
        <taxon>Pentapetalae</taxon>
        <taxon>rosids</taxon>
        <taxon>fabids</taxon>
        <taxon>Fabales</taxon>
        <taxon>Fabaceae</taxon>
        <taxon>Papilionoideae</taxon>
        <taxon>50 kb inversion clade</taxon>
        <taxon>NPAAA clade</taxon>
        <taxon>Hologalegina</taxon>
        <taxon>IRL clade</taxon>
        <taxon>Trifolieae</taxon>
        <taxon>Trifolium</taxon>
    </lineage>
</organism>
<dbReference type="Gene3D" id="3.30.420.10">
    <property type="entry name" value="Ribonuclease H-like superfamily/Ribonuclease H"/>
    <property type="match status" value="1"/>
</dbReference>
<proteinExistence type="predicted"/>
<dbReference type="Pfam" id="PF13456">
    <property type="entry name" value="RVT_3"/>
    <property type="match status" value="1"/>
</dbReference>
<name>A0A392MG33_9FABA</name>
<dbReference type="InterPro" id="IPR002156">
    <property type="entry name" value="RNaseH_domain"/>
</dbReference>
<feature type="domain" description="RNase H type-1" evidence="1">
    <location>
        <begin position="13"/>
        <end position="83"/>
    </location>
</feature>
<accession>A0A392MG33</accession>
<keyword evidence="3" id="KW-1185">Reference proteome</keyword>
<dbReference type="GO" id="GO:0003676">
    <property type="term" value="F:nucleic acid binding"/>
    <property type="evidence" value="ECO:0007669"/>
    <property type="project" value="InterPro"/>
</dbReference>
<dbReference type="PANTHER" id="PTHR47723:SF13">
    <property type="entry name" value="PUTATIVE-RELATED"/>
    <property type="match status" value="1"/>
</dbReference>
<reference evidence="2 3" key="1">
    <citation type="journal article" date="2018" name="Front. Plant Sci.">
        <title>Red Clover (Trifolium pratense) and Zigzag Clover (T. medium) - A Picture of Genomic Similarities and Differences.</title>
        <authorList>
            <person name="Dluhosova J."/>
            <person name="Istvanek J."/>
            <person name="Nedelnik J."/>
            <person name="Repkova J."/>
        </authorList>
    </citation>
    <scope>NUCLEOTIDE SEQUENCE [LARGE SCALE GENOMIC DNA]</scope>
    <source>
        <strain evidence="3">cv. 10/8</strain>
        <tissue evidence="2">Leaf</tissue>
    </source>
</reference>
<comment type="caution">
    <text evidence="2">The sequence shown here is derived from an EMBL/GenBank/DDBJ whole genome shotgun (WGS) entry which is preliminary data.</text>
</comment>
<dbReference type="PANTHER" id="PTHR47723">
    <property type="entry name" value="OS05G0353850 PROTEIN"/>
    <property type="match status" value="1"/>
</dbReference>
<evidence type="ECO:0000259" key="1">
    <source>
        <dbReference type="Pfam" id="PF13456"/>
    </source>
</evidence>